<dbReference type="EMBL" id="OZ035842">
    <property type="protein sequence ID" value="CAL1594985.1"/>
    <property type="molecule type" value="Genomic_DNA"/>
</dbReference>
<evidence type="ECO:0000256" key="4">
    <source>
        <dbReference type="ARBA" id="ARBA00022989"/>
    </source>
</evidence>
<dbReference type="GO" id="GO:0004930">
    <property type="term" value="F:G protein-coupled receptor activity"/>
    <property type="evidence" value="ECO:0007669"/>
    <property type="project" value="UniProtKB-KW"/>
</dbReference>
<name>A0AAV2L1S4_KNICA</name>
<dbReference type="PANTHER" id="PTHR24248">
    <property type="entry name" value="ADRENERGIC RECEPTOR-RELATED G-PROTEIN COUPLED RECEPTOR"/>
    <property type="match status" value="1"/>
</dbReference>
<dbReference type="SMART" id="SM01381">
    <property type="entry name" value="7TM_GPCR_Srsx"/>
    <property type="match status" value="1"/>
</dbReference>
<feature type="domain" description="G-protein coupled receptors family 1 profile" evidence="10">
    <location>
        <begin position="1"/>
        <end position="249"/>
    </location>
</feature>
<evidence type="ECO:0000313" key="11">
    <source>
        <dbReference type="EMBL" id="CAL1594985.1"/>
    </source>
</evidence>
<feature type="transmembrane region" description="Helical" evidence="9">
    <location>
        <begin position="25"/>
        <end position="51"/>
    </location>
</feature>
<evidence type="ECO:0000313" key="12">
    <source>
        <dbReference type="Proteomes" id="UP001497482"/>
    </source>
</evidence>
<evidence type="ECO:0000256" key="8">
    <source>
        <dbReference type="ARBA" id="ARBA00023224"/>
    </source>
</evidence>
<evidence type="ECO:0000256" key="5">
    <source>
        <dbReference type="ARBA" id="ARBA00023040"/>
    </source>
</evidence>
<evidence type="ECO:0000256" key="3">
    <source>
        <dbReference type="ARBA" id="ARBA00022692"/>
    </source>
</evidence>
<keyword evidence="7" id="KW-0675">Receptor</keyword>
<evidence type="ECO:0000259" key="10">
    <source>
        <dbReference type="PROSITE" id="PS50262"/>
    </source>
</evidence>
<keyword evidence="4 9" id="KW-1133">Transmembrane helix</keyword>
<dbReference type="GO" id="GO:0005886">
    <property type="term" value="C:plasma membrane"/>
    <property type="evidence" value="ECO:0007669"/>
    <property type="project" value="UniProtKB-SubCell"/>
</dbReference>
<evidence type="ECO:0000256" key="7">
    <source>
        <dbReference type="ARBA" id="ARBA00023170"/>
    </source>
</evidence>
<proteinExistence type="predicted"/>
<keyword evidence="8" id="KW-0807">Transducer</keyword>
<dbReference type="SUPFAM" id="SSF81321">
    <property type="entry name" value="Family A G protein-coupled receptor-like"/>
    <property type="match status" value="2"/>
</dbReference>
<feature type="transmembrane region" description="Helical" evidence="9">
    <location>
        <begin position="192"/>
        <end position="212"/>
    </location>
</feature>
<protein>
    <recommendedName>
        <fullName evidence="10">G-protein coupled receptors family 1 profile domain-containing protein</fullName>
    </recommendedName>
</protein>
<keyword evidence="2" id="KW-1003">Cell membrane</keyword>
<dbReference type="GO" id="GO:0071875">
    <property type="term" value="P:adrenergic receptor signaling pathway"/>
    <property type="evidence" value="ECO:0007669"/>
    <property type="project" value="UniProtKB-ARBA"/>
</dbReference>
<sequence>MSDHHPAPEKLNATGSRTYLELGFIAANTFILLTTFLVGIAANVFVVFAVCRQKSLQTSNNALVVNLAIIDFLRCVIDCPVLLRIVSPFDRSVESISNHPDNLSKGNPEEIVENDKSIAKNHLNVQAVAQETVLDVNMTLNEKVAANLASPVTNAGAEDVAQNIEGAVCMMPSKATRERANKKKESKMAKRAGYIIVTFLLFWLPIITTIVLNFGVHGNKYIQVAVMHDLEVLSVSVACVTSLSNPIIYAAVNPQFRSEFYRLRNKIQTMYKAQS</sequence>
<evidence type="ECO:0000256" key="9">
    <source>
        <dbReference type="SAM" id="Phobius"/>
    </source>
</evidence>
<keyword evidence="6 9" id="KW-0472">Membrane</keyword>
<dbReference type="Pfam" id="PF00001">
    <property type="entry name" value="7tm_1"/>
    <property type="match status" value="1"/>
</dbReference>
<accession>A0AAV2L1S4</accession>
<keyword evidence="5" id="KW-0297">G-protein coupled receptor</keyword>
<comment type="subcellular location">
    <subcellularLocation>
        <location evidence="1">Cell membrane</location>
        <topology evidence="1">Multi-pass membrane protein</topology>
    </subcellularLocation>
</comment>
<organism evidence="11 12">
    <name type="scientific">Knipowitschia caucasica</name>
    <name type="common">Caucasian dwarf goby</name>
    <name type="synonym">Pomatoschistus caucasicus</name>
    <dbReference type="NCBI Taxonomy" id="637954"/>
    <lineage>
        <taxon>Eukaryota</taxon>
        <taxon>Metazoa</taxon>
        <taxon>Chordata</taxon>
        <taxon>Craniata</taxon>
        <taxon>Vertebrata</taxon>
        <taxon>Euteleostomi</taxon>
        <taxon>Actinopterygii</taxon>
        <taxon>Neopterygii</taxon>
        <taxon>Teleostei</taxon>
        <taxon>Neoteleostei</taxon>
        <taxon>Acanthomorphata</taxon>
        <taxon>Gobiaria</taxon>
        <taxon>Gobiiformes</taxon>
        <taxon>Gobioidei</taxon>
        <taxon>Gobiidae</taxon>
        <taxon>Gobiinae</taxon>
        <taxon>Knipowitschia</taxon>
    </lineage>
</organism>
<dbReference type="InterPro" id="IPR017452">
    <property type="entry name" value="GPCR_Rhodpsn_7TM"/>
</dbReference>
<dbReference type="AlphaFoldDB" id="A0AAV2L1S4"/>
<keyword evidence="3 9" id="KW-0812">Transmembrane</keyword>
<feature type="transmembrane region" description="Helical" evidence="9">
    <location>
        <begin position="232"/>
        <end position="252"/>
    </location>
</feature>
<dbReference type="Gene3D" id="1.20.1070.10">
    <property type="entry name" value="Rhodopsin 7-helix transmembrane proteins"/>
    <property type="match status" value="2"/>
</dbReference>
<evidence type="ECO:0000256" key="1">
    <source>
        <dbReference type="ARBA" id="ARBA00004651"/>
    </source>
</evidence>
<dbReference type="InterPro" id="IPR000276">
    <property type="entry name" value="GPCR_Rhodpsn"/>
</dbReference>
<dbReference type="PRINTS" id="PR00237">
    <property type="entry name" value="GPCRRHODOPSN"/>
</dbReference>
<evidence type="ECO:0000256" key="6">
    <source>
        <dbReference type="ARBA" id="ARBA00023136"/>
    </source>
</evidence>
<dbReference type="PROSITE" id="PS50262">
    <property type="entry name" value="G_PROTEIN_RECEP_F1_2"/>
    <property type="match status" value="1"/>
</dbReference>
<gene>
    <name evidence="11" type="ORF">KC01_LOCUS23878</name>
</gene>
<keyword evidence="12" id="KW-1185">Reference proteome</keyword>
<reference evidence="11 12" key="1">
    <citation type="submission" date="2024-04" db="EMBL/GenBank/DDBJ databases">
        <authorList>
            <person name="Waldvogel A.-M."/>
            <person name="Schoenle A."/>
        </authorList>
    </citation>
    <scope>NUCLEOTIDE SEQUENCE [LARGE SCALE GENOMIC DNA]</scope>
</reference>
<dbReference type="Proteomes" id="UP001497482">
    <property type="component" value="Chromosome 20"/>
</dbReference>
<evidence type="ECO:0000256" key="2">
    <source>
        <dbReference type="ARBA" id="ARBA00022475"/>
    </source>
</evidence>